<dbReference type="EC" id="2.7.3.9" evidence="5"/>
<dbReference type="Gene3D" id="3.20.20.60">
    <property type="entry name" value="Phosphoenolpyruvate-binding domains"/>
    <property type="match status" value="1"/>
</dbReference>
<feature type="domain" description="PTS EIIA type-4" evidence="15">
    <location>
        <begin position="7"/>
        <end position="148"/>
    </location>
</feature>
<dbReference type="InterPro" id="IPR050499">
    <property type="entry name" value="PEP-utilizing_PTS_enzyme"/>
</dbReference>
<protein>
    <recommendedName>
        <fullName evidence="5">phosphoenolpyruvate--protein phosphotransferase</fullName>
        <ecNumber evidence="5">2.7.3.9</ecNumber>
    </recommendedName>
</protein>
<evidence type="ECO:0000313" key="18">
    <source>
        <dbReference type="Proteomes" id="UP000238348"/>
    </source>
</evidence>
<evidence type="ECO:0000256" key="1">
    <source>
        <dbReference type="ARBA" id="ARBA00000683"/>
    </source>
</evidence>
<dbReference type="NCBIfam" id="TIGR01003">
    <property type="entry name" value="PTS_HPr_family"/>
    <property type="match status" value="1"/>
</dbReference>
<comment type="catalytic activity">
    <reaction evidence="1">
        <text>L-histidyl-[protein] + phosphoenolpyruvate = N(pros)-phospho-L-histidyl-[protein] + pyruvate</text>
        <dbReference type="Rhea" id="RHEA:23880"/>
        <dbReference type="Rhea" id="RHEA-COMP:9745"/>
        <dbReference type="Rhea" id="RHEA-COMP:9746"/>
        <dbReference type="ChEBI" id="CHEBI:15361"/>
        <dbReference type="ChEBI" id="CHEBI:29979"/>
        <dbReference type="ChEBI" id="CHEBI:58702"/>
        <dbReference type="ChEBI" id="CHEBI:64837"/>
        <dbReference type="EC" id="2.7.3.9"/>
    </reaction>
</comment>
<evidence type="ECO:0000256" key="11">
    <source>
        <dbReference type="ARBA" id="ARBA00022723"/>
    </source>
</evidence>
<evidence type="ECO:0000256" key="2">
    <source>
        <dbReference type="ARBA" id="ARBA00001946"/>
    </source>
</evidence>
<dbReference type="GO" id="GO:0005737">
    <property type="term" value="C:cytoplasm"/>
    <property type="evidence" value="ECO:0007669"/>
    <property type="project" value="UniProtKB-SubCell"/>
</dbReference>
<dbReference type="AlphaFoldDB" id="A0A2L0EQ58"/>
<feature type="signal peptide" evidence="14">
    <location>
        <begin position="1"/>
        <end position="20"/>
    </location>
</feature>
<dbReference type="InterPro" id="IPR036637">
    <property type="entry name" value="Phosphohistidine_dom_sf"/>
</dbReference>
<dbReference type="Gene3D" id="3.40.50.510">
    <property type="entry name" value="Phosphotransferase system, mannose-type IIA component"/>
    <property type="match status" value="1"/>
</dbReference>
<evidence type="ECO:0000256" key="4">
    <source>
        <dbReference type="ARBA" id="ARBA00007837"/>
    </source>
</evidence>
<dbReference type="PROSITE" id="PS00369">
    <property type="entry name" value="PTS_HPR_HIS"/>
    <property type="match status" value="1"/>
</dbReference>
<evidence type="ECO:0000256" key="8">
    <source>
        <dbReference type="ARBA" id="ARBA00022597"/>
    </source>
</evidence>
<dbReference type="PROSITE" id="PS51096">
    <property type="entry name" value="PTS_EIIA_TYPE_4"/>
    <property type="match status" value="1"/>
</dbReference>
<dbReference type="EMBL" id="CP012673">
    <property type="protein sequence ID" value="AUX41410.1"/>
    <property type="molecule type" value="Genomic_DNA"/>
</dbReference>
<dbReference type="Pfam" id="PF00391">
    <property type="entry name" value="PEP-utilizers"/>
    <property type="match status" value="1"/>
</dbReference>
<comment type="subcellular location">
    <subcellularLocation>
        <location evidence="3">Cytoplasm</location>
    </subcellularLocation>
</comment>
<evidence type="ECO:0000259" key="16">
    <source>
        <dbReference type="PROSITE" id="PS51350"/>
    </source>
</evidence>
<dbReference type="InterPro" id="IPR015813">
    <property type="entry name" value="Pyrv/PenolPyrv_kinase-like_dom"/>
</dbReference>
<evidence type="ECO:0000256" key="14">
    <source>
        <dbReference type="SAM" id="SignalP"/>
    </source>
</evidence>
<evidence type="ECO:0000256" key="12">
    <source>
        <dbReference type="ARBA" id="ARBA00022777"/>
    </source>
</evidence>
<evidence type="ECO:0000256" key="10">
    <source>
        <dbReference type="ARBA" id="ARBA00022683"/>
    </source>
</evidence>
<dbReference type="GO" id="GO:0016301">
    <property type="term" value="F:kinase activity"/>
    <property type="evidence" value="ECO:0007669"/>
    <property type="project" value="UniProtKB-KW"/>
</dbReference>
<dbReference type="Pfam" id="PF03610">
    <property type="entry name" value="EIIA-man"/>
    <property type="match status" value="1"/>
</dbReference>
<dbReference type="InterPro" id="IPR008731">
    <property type="entry name" value="PTS_EIN"/>
</dbReference>
<name>A0A2L0EQ58_SORCE</name>
<keyword evidence="8" id="KW-0762">Sugar transport</keyword>
<keyword evidence="13" id="KW-0460">Magnesium</keyword>
<dbReference type="Proteomes" id="UP000238348">
    <property type="component" value="Chromosome"/>
</dbReference>
<dbReference type="CDD" id="cd00367">
    <property type="entry name" value="PTS-HPr_like"/>
    <property type="match status" value="1"/>
</dbReference>
<dbReference type="InterPro" id="IPR035895">
    <property type="entry name" value="HPr-like_sf"/>
</dbReference>
<dbReference type="InterPro" id="IPR040442">
    <property type="entry name" value="Pyrv_kinase-like_dom_sf"/>
</dbReference>
<dbReference type="Pfam" id="PF05524">
    <property type="entry name" value="PEP-utilisers_N"/>
    <property type="match status" value="1"/>
</dbReference>
<keyword evidence="6" id="KW-0813">Transport</keyword>
<dbReference type="GO" id="GO:0008965">
    <property type="term" value="F:phosphoenolpyruvate-protein phosphotransferase activity"/>
    <property type="evidence" value="ECO:0007669"/>
    <property type="project" value="UniProtKB-EC"/>
</dbReference>
<dbReference type="InterPro" id="IPR036662">
    <property type="entry name" value="PTS_EIIA_man-typ_sf"/>
</dbReference>
<dbReference type="Pfam" id="PF00381">
    <property type="entry name" value="PTS-HPr"/>
    <property type="match status" value="1"/>
</dbReference>
<dbReference type="InterPro" id="IPR004701">
    <property type="entry name" value="PTS_EIIA_man-typ"/>
</dbReference>
<reference evidence="17 18" key="1">
    <citation type="submission" date="2015-09" db="EMBL/GenBank/DDBJ databases">
        <title>Sorangium comparison.</title>
        <authorList>
            <person name="Zaburannyi N."/>
            <person name="Bunk B."/>
            <person name="Overmann J."/>
            <person name="Mueller R."/>
        </authorList>
    </citation>
    <scope>NUCLEOTIDE SEQUENCE [LARGE SCALE GENOMIC DNA]</scope>
    <source>
        <strain evidence="17 18">So ce26</strain>
    </source>
</reference>
<organism evidence="17 18">
    <name type="scientific">Sorangium cellulosum</name>
    <name type="common">Polyangium cellulosum</name>
    <dbReference type="NCBI Taxonomy" id="56"/>
    <lineage>
        <taxon>Bacteria</taxon>
        <taxon>Pseudomonadati</taxon>
        <taxon>Myxococcota</taxon>
        <taxon>Polyangia</taxon>
        <taxon>Polyangiales</taxon>
        <taxon>Polyangiaceae</taxon>
        <taxon>Sorangium</taxon>
    </lineage>
</organism>
<keyword evidence="9 17" id="KW-0808">Transferase</keyword>
<dbReference type="InterPro" id="IPR000032">
    <property type="entry name" value="HPr-like"/>
</dbReference>
<evidence type="ECO:0000313" key="17">
    <source>
        <dbReference type="EMBL" id="AUX41410.1"/>
    </source>
</evidence>
<dbReference type="InterPro" id="IPR008279">
    <property type="entry name" value="PEP-util_enz_mobile_dom"/>
</dbReference>
<dbReference type="GO" id="GO:0046872">
    <property type="term" value="F:metal ion binding"/>
    <property type="evidence" value="ECO:0007669"/>
    <property type="project" value="UniProtKB-KW"/>
</dbReference>
<dbReference type="PRINTS" id="PR01736">
    <property type="entry name" value="PHPHTRNFRASE"/>
</dbReference>
<evidence type="ECO:0000256" key="7">
    <source>
        <dbReference type="ARBA" id="ARBA00022490"/>
    </source>
</evidence>
<dbReference type="GO" id="GO:0009401">
    <property type="term" value="P:phosphoenolpyruvate-dependent sugar phosphotransferase system"/>
    <property type="evidence" value="ECO:0007669"/>
    <property type="project" value="UniProtKB-KW"/>
</dbReference>
<dbReference type="Gene3D" id="1.10.274.10">
    <property type="entry name" value="PtsI, HPr-binding domain"/>
    <property type="match status" value="1"/>
</dbReference>
<keyword evidence="10" id="KW-0598">Phosphotransferase system</keyword>
<dbReference type="NCBIfam" id="TIGR01417">
    <property type="entry name" value="PTS_I_fam"/>
    <property type="match status" value="1"/>
</dbReference>
<dbReference type="SUPFAM" id="SSF53062">
    <property type="entry name" value="PTS system fructose IIA component-like"/>
    <property type="match status" value="1"/>
</dbReference>
<evidence type="ECO:0000256" key="6">
    <source>
        <dbReference type="ARBA" id="ARBA00022448"/>
    </source>
</evidence>
<gene>
    <name evidence="17" type="primary">ptsI</name>
    <name evidence="17" type="ORF">SOCE26_028220</name>
</gene>
<dbReference type="Gene3D" id="3.30.1340.10">
    <property type="entry name" value="HPr-like"/>
    <property type="match status" value="1"/>
</dbReference>
<accession>A0A2L0EQ58</accession>
<evidence type="ECO:0000256" key="13">
    <source>
        <dbReference type="ARBA" id="ARBA00022842"/>
    </source>
</evidence>
<dbReference type="InterPro" id="IPR001020">
    <property type="entry name" value="PTS_HPr_His_P_site"/>
</dbReference>
<keyword evidence="11" id="KW-0479">Metal-binding</keyword>
<proteinExistence type="inferred from homology"/>
<dbReference type="SUPFAM" id="SSF52009">
    <property type="entry name" value="Phosphohistidine domain"/>
    <property type="match status" value="1"/>
</dbReference>
<dbReference type="SUPFAM" id="SSF51621">
    <property type="entry name" value="Phosphoenolpyruvate/pyruvate domain"/>
    <property type="match status" value="1"/>
</dbReference>
<dbReference type="PANTHER" id="PTHR46244:SF6">
    <property type="entry name" value="PHOSPHOENOLPYRUVATE-PROTEIN PHOSPHOTRANSFERASE"/>
    <property type="match status" value="1"/>
</dbReference>
<dbReference type="Pfam" id="PF02896">
    <property type="entry name" value="PEP-utilizers_C"/>
    <property type="match status" value="1"/>
</dbReference>
<keyword evidence="7" id="KW-0963">Cytoplasm</keyword>
<comment type="similarity">
    <text evidence="4">Belongs to the PEP-utilizing enzyme family.</text>
</comment>
<keyword evidence="14" id="KW-0732">Signal</keyword>
<dbReference type="Gene3D" id="3.50.30.10">
    <property type="entry name" value="Phosphohistidine domain"/>
    <property type="match status" value="1"/>
</dbReference>
<keyword evidence="17" id="KW-0670">Pyruvate</keyword>
<sequence length="851" mass="85805">MSAAASRVGLVLVAHSRALAEATAALVRQMTGDTIAIACAAGAGEGGAELGTDAVAVAAAIERVCGPAGAVVLMDLNGAILSAGVALELVDPALRSRTRLTGAPIVEGAVLAAVRAASGGTLDEVADDARQALASKVAQLDEAERPTVVAAAATFAPTAAAATAALAEATADLAIAAAAADLAIAAAAADVAVAAAMADVAIADPAGLHARPAAHLVVRAAGFDATVTLENVTAGRGPVPASSLIALASLGARRGDVLRLRAVGRQAPEAVEALADLLGRAAPGVAPEEPAVASDRAIPIAPGVAFGPLVRLVRELPPIPETTVDDPEAEAERLQRALVLATEELSSALSGSDILDAETALLCDPALVDRALEHIARDRCNAAWAFRQAVDAAAAIYRQLDDPYLRAREADLRDVGDAMTRALLGGAAAALPEGPPAVVVVDDLTATEAARLDAQRVLGVIDRRGGPTSHAAILLRGAGIPAVAGAAGLVPEAGGARAGLDGATGEVWIDPDPATARQIERRQEAYRASRRPPGARDGRVRLACGRRIELWANVAGPADARAARDAGAVGIGLLRTEMLFLGRVDAPGEGEQAALLAEIFDTFAGAPIVVRTLDAGGDKALPYLALEAETNPCLGVRGVRLSLERPALLEAQLRAILVAGRGHDVRVMVPMVSTVAEVSAVRAALERAHEALQAAGKPHLWPVPAGIMVEVPSAALLAERLARHADFFSIGTNDLTQHTLAAERGHPRLHALADPAHPAVLRLVRVVVEAGHATGRPVAVCGEAAGDPDVAPLLVGLGVTRLSMCASSFDAVEDALSSTSFAALAAAAEAALAADDAAAARAASAAARAPG</sequence>
<dbReference type="PROSITE" id="PS51350">
    <property type="entry name" value="PTS_HPR_DOM"/>
    <property type="match status" value="1"/>
</dbReference>
<dbReference type="InterPro" id="IPR000121">
    <property type="entry name" value="PEP_util_C"/>
</dbReference>
<dbReference type="SUPFAM" id="SSF47831">
    <property type="entry name" value="Enzyme I of the PEP:sugar phosphotransferase system HPr-binding (sub)domain"/>
    <property type="match status" value="1"/>
</dbReference>
<evidence type="ECO:0000256" key="3">
    <source>
        <dbReference type="ARBA" id="ARBA00004496"/>
    </source>
</evidence>
<feature type="chain" id="PRO_5014888469" description="phosphoenolpyruvate--protein phosphotransferase" evidence="14">
    <location>
        <begin position="21"/>
        <end position="851"/>
    </location>
</feature>
<feature type="domain" description="HPr" evidence="16">
    <location>
        <begin position="195"/>
        <end position="289"/>
    </location>
</feature>
<dbReference type="InterPro" id="IPR006318">
    <property type="entry name" value="PTS_EI-like"/>
</dbReference>
<dbReference type="InterPro" id="IPR036618">
    <property type="entry name" value="PtsI_HPr-bd_sf"/>
</dbReference>
<dbReference type="SUPFAM" id="SSF55594">
    <property type="entry name" value="HPr-like"/>
    <property type="match status" value="1"/>
</dbReference>
<dbReference type="GO" id="GO:0016020">
    <property type="term" value="C:membrane"/>
    <property type="evidence" value="ECO:0007669"/>
    <property type="project" value="InterPro"/>
</dbReference>
<dbReference type="OrthoDB" id="9765468at2"/>
<keyword evidence="12" id="KW-0418">Kinase</keyword>
<evidence type="ECO:0000256" key="9">
    <source>
        <dbReference type="ARBA" id="ARBA00022679"/>
    </source>
</evidence>
<evidence type="ECO:0000259" key="15">
    <source>
        <dbReference type="PROSITE" id="PS51096"/>
    </source>
</evidence>
<dbReference type="PANTHER" id="PTHR46244">
    <property type="entry name" value="PHOSPHOENOLPYRUVATE-PROTEIN PHOSPHOTRANSFERASE"/>
    <property type="match status" value="1"/>
</dbReference>
<evidence type="ECO:0000256" key="5">
    <source>
        <dbReference type="ARBA" id="ARBA00012232"/>
    </source>
</evidence>
<comment type="cofactor">
    <cofactor evidence="2">
        <name>Mg(2+)</name>
        <dbReference type="ChEBI" id="CHEBI:18420"/>
    </cofactor>
</comment>